<feature type="domain" description="PAS" evidence="20">
    <location>
        <begin position="791"/>
        <end position="838"/>
    </location>
</feature>
<dbReference type="InterPro" id="IPR008207">
    <property type="entry name" value="Sig_transdc_His_kin_Hpt_dom"/>
</dbReference>
<evidence type="ECO:0000256" key="2">
    <source>
        <dbReference type="ARBA" id="ARBA00004429"/>
    </source>
</evidence>
<dbReference type="SUPFAM" id="SSF55785">
    <property type="entry name" value="PYP-like sensor domain (PAS domain)"/>
    <property type="match status" value="4"/>
</dbReference>
<dbReference type="NCBIfam" id="TIGR00229">
    <property type="entry name" value="sensory_box"/>
    <property type="match status" value="3"/>
</dbReference>
<reference evidence="23 24" key="1">
    <citation type="journal article" date="2005" name="Int. J. Syst. Evol. Microbiol.">
        <title>Nitrincola lacisaponensis gen. nov., sp. nov., a novel alkaliphilic bacterium isolated from an alkaline, saline lake.</title>
        <authorList>
            <person name="Dimitriu P.A."/>
            <person name="Shukla S.K."/>
            <person name="Conradt J."/>
            <person name="Marquez M.C."/>
            <person name="Ventosa A."/>
            <person name="Maglia A."/>
            <person name="Peyton B.M."/>
            <person name="Pinkart H.C."/>
            <person name="Mormile M.R."/>
        </authorList>
    </citation>
    <scope>NUCLEOTIDE SEQUENCE [LARGE SCALE GENOMIC DNA]</scope>
    <source>
        <strain evidence="23 24">4CA</strain>
    </source>
</reference>
<dbReference type="GO" id="GO:0000160">
    <property type="term" value="P:phosphorelay signal transduction system"/>
    <property type="evidence" value="ECO:0007669"/>
    <property type="project" value="UniProtKB-KW"/>
</dbReference>
<dbReference type="InterPro" id="IPR036641">
    <property type="entry name" value="HPT_dom_sf"/>
</dbReference>
<keyword evidence="24" id="KW-1185">Reference proteome</keyword>
<dbReference type="InterPro" id="IPR001789">
    <property type="entry name" value="Sig_transdc_resp-reg_receiver"/>
</dbReference>
<evidence type="ECO:0000256" key="18">
    <source>
        <dbReference type="SAM" id="MobiDB-lite"/>
    </source>
</evidence>
<dbReference type="InterPro" id="IPR052162">
    <property type="entry name" value="Sensor_kinase/Photoreceptor"/>
</dbReference>
<feature type="domain" description="Response regulatory" evidence="19">
    <location>
        <begin position="136"/>
        <end position="255"/>
    </location>
</feature>
<evidence type="ECO:0000256" key="12">
    <source>
        <dbReference type="ARBA" id="ARBA00022989"/>
    </source>
</evidence>
<dbReference type="Gene3D" id="1.20.120.160">
    <property type="entry name" value="HPT domain"/>
    <property type="match status" value="1"/>
</dbReference>
<dbReference type="GO" id="GO:0005886">
    <property type="term" value="C:plasma membrane"/>
    <property type="evidence" value="ECO:0007669"/>
    <property type="project" value="UniProtKB-SubCell"/>
</dbReference>
<feature type="domain" description="PAS" evidence="20">
    <location>
        <begin position="413"/>
        <end position="456"/>
    </location>
</feature>
<dbReference type="PROSITE" id="PS50112">
    <property type="entry name" value="PAS"/>
    <property type="match status" value="3"/>
</dbReference>
<feature type="modified residue" description="4-aspartylphosphate" evidence="16">
    <location>
        <position position="313"/>
    </location>
</feature>
<dbReference type="SMART" id="SM00448">
    <property type="entry name" value="REC"/>
    <property type="match status" value="2"/>
</dbReference>
<feature type="domain" description="Response regulatory" evidence="19">
    <location>
        <begin position="264"/>
        <end position="380"/>
    </location>
</feature>
<keyword evidence="8" id="KW-0812">Transmembrane</keyword>
<evidence type="ECO:0000256" key="13">
    <source>
        <dbReference type="ARBA" id="ARBA00023012"/>
    </source>
</evidence>
<feature type="domain" description="HPt" evidence="22">
    <location>
        <begin position="7"/>
        <end position="112"/>
    </location>
</feature>
<feature type="domain" description="PAC" evidence="21">
    <location>
        <begin position="592"/>
        <end position="646"/>
    </location>
</feature>
<keyword evidence="6 16" id="KW-0597">Phosphoprotein</keyword>
<protein>
    <recommendedName>
        <fullName evidence="3">histidine kinase</fullName>
        <ecNumber evidence="3">2.7.13.3</ecNumber>
    </recommendedName>
</protein>
<feature type="domain" description="PAC" evidence="21">
    <location>
        <begin position="841"/>
        <end position="893"/>
    </location>
</feature>
<evidence type="ECO:0000259" key="20">
    <source>
        <dbReference type="PROSITE" id="PS50112"/>
    </source>
</evidence>
<feature type="modified residue" description="4-aspartylphosphate" evidence="16">
    <location>
        <position position="186"/>
    </location>
</feature>
<evidence type="ECO:0000259" key="22">
    <source>
        <dbReference type="PROSITE" id="PS50894"/>
    </source>
</evidence>
<dbReference type="SUPFAM" id="SSF47226">
    <property type="entry name" value="Histidine-containing phosphotransfer domain, HPT domain"/>
    <property type="match status" value="1"/>
</dbReference>
<keyword evidence="5" id="KW-0997">Cell inner membrane</keyword>
<evidence type="ECO:0000256" key="7">
    <source>
        <dbReference type="ARBA" id="ARBA00022679"/>
    </source>
</evidence>
<evidence type="ECO:0000256" key="5">
    <source>
        <dbReference type="ARBA" id="ARBA00022519"/>
    </source>
</evidence>
<evidence type="ECO:0000256" key="14">
    <source>
        <dbReference type="ARBA" id="ARBA00023136"/>
    </source>
</evidence>
<dbReference type="InterPro" id="IPR001610">
    <property type="entry name" value="PAC"/>
</dbReference>
<accession>A0A063XY04</accession>
<dbReference type="Pfam" id="PF08448">
    <property type="entry name" value="PAS_4"/>
    <property type="match status" value="1"/>
</dbReference>
<evidence type="ECO:0000256" key="6">
    <source>
        <dbReference type="ARBA" id="ARBA00022553"/>
    </source>
</evidence>
<evidence type="ECO:0000259" key="19">
    <source>
        <dbReference type="PROSITE" id="PS50110"/>
    </source>
</evidence>
<keyword evidence="10" id="KW-0547">Nucleotide-binding</keyword>
<keyword evidence="11" id="KW-0418">Kinase</keyword>
<dbReference type="PROSITE" id="PS50110">
    <property type="entry name" value="RESPONSE_REGULATORY"/>
    <property type="match status" value="2"/>
</dbReference>
<feature type="modified residue" description="Phosphohistidine" evidence="15">
    <location>
        <position position="54"/>
    </location>
</feature>
<dbReference type="PROSITE" id="PS50894">
    <property type="entry name" value="HPT"/>
    <property type="match status" value="1"/>
</dbReference>
<comment type="caution">
    <text evidence="23">The sequence shown here is derived from an EMBL/GenBank/DDBJ whole genome shotgun (WGS) entry which is preliminary data.</text>
</comment>
<dbReference type="AlphaFoldDB" id="A0A063XY04"/>
<name>A0A063XY04_9GAMM</name>
<dbReference type="InterPro" id="IPR000700">
    <property type="entry name" value="PAS-assoc_C"/>
</dbReference>
<keyword evidence="17" id="KW-0175">Coiled coil</keyword>
<evidence type="ECO:0000313" key="23">
    <source>
        <dbReference type="EMBL" id="KDE39013.1"/>
    </source>
</evidence>
<dbReference type="InterPro" id="IPR011006">
    <property type="entry name" value="CheY-like_superfamily"/>
</dbReference>
<proteinExistence type="predicted"/>
<organism evidence="23 24">
    <name type="scientific">Nitrincola lacisaponensis</name>
    <dbReference type="NCBI Taxonomy" id="267850"/>
    <lineage>
        <taxon>Bacteria</taxon>
        <taxon>Pseudomonadati</taxon>
        <taxon>Pseudomonadota</taxon>
        <taxon>Gammaproteobacteria</taxon>
        <taxon>Oceanospirillales</taxon>
        <taxon>Oceanospirillaceae</taxon>
        <taxon>Nitrincola</taxon>
    </lineage>
</organism>
<evidence type="ECO:0000256" key="15">
    <source>
        <dbReference type="PROSITE-ProRule" id="PRU00110"/>
    </source>
</evidence>
<feature type="coiled-coil region" evidence="17">
    <location>
        <begin position="65"/>
        <end position="92"/>
    </location>
</feature>
<dbReference type="GO" id="GO:0004673">
    <property type="term" value="F:protein histidine kinase activity"/>
    <property type="evidence" value="ECO:0007669"/>
    <property type="project" value="UniProtKB-EC"/>
</dbReference>
<evidence type="ECO:0000256" key="16">
    <source>
        <dbReference type="PROSITE-ProRule" id="PRU00169"/>
    </source>
</evidence>
<dbReference type="PANTHER" id="PTHR43304:SF1">
    <property type="entry name" value="PAC DOMAIN-CONTAINING PROTEIN"/>
    <property type="match status" value="1"/>
</dbReference>
<dbReference type="InterPro" id="IPR013656">
    <property type="entry name" value="PAS_4"/>
</dbReference>
<sequence>MTHEQKANQILAKLREQFIAQLPEKMHAIAQQAGCIDLTSPTHSELLALHRLLHNLTGSAGTFGLHSLSDMARQTERLLDHLRNTEDKVEQQAIASALSVALQRMDKLARSAPDRHAPSLTAPKVMRPPKGKRSPLLYVVEDDSQQGQKLIGVLEEAGYCPRLLDGLSAFSAAMRADELPAAIIIDMVFPDGDLAGAEYIRQEREAYSGSFPPVVFLSVRQDLDARLAAYRSGAAHYLNKPVSSERLLRLLDEITQRVPPEPYRVLMVDDEPLILEAQASMLRAAGMQVSTLQDPRKTLEQMQTLDPEVLVLDFHMPEISGPELAALLREDERYHQLPIVFLSAELDPDWQSQALSLGGDDFLQKPVVPDYLINRVSSRAHRARELRAKQSEIQQLLYQREREHLALNQHAIVSIADSAGNITYVNDLFCDISGYCPEELLGKNHRLLKSGQHPDSLYKEMWATIVSGQTWFGEVCNRRKDGSLYWVESTITPFLDESGKPYQYVSIRTDISHAKAVEQELARLSQVASQTTNGVVITDMAGRVEWVNDGFTRISGYTLDDMLGRKPGELLQGPETDPCTLARIRAALERGEGFKADLVNYTNENKPYWIRIQCNPLRDNKGSLQGFMAIESDVTQEKEDAYQLAATLESTKDGILAVDASGKMLFMNLQFRQMWSMTEPMADSTSDEQLLAHAMTQLLDPEGFMQKVKVLYQSTEELDDLIELLDGRVFERHSKPLRRDGKSVGRLWSFHDITQRLRAEQAAEAAKERLRRGQLYANIGTWEWDIVTGELFWSERIAPLFGYPAGDLETSYVNFLAAVHPDDRQAVIDAVAACIENDAPYDIEHRVVWPDGTVRWLLERGAVQRDAEGNPLSMIGVVQDIDERKRAVQDLLIFRRVFDATEQGIGVTDAEGF</sequence>
<dbReference type="CDD" id="cd00130">
    <property type="entry name" value="PAS"/>
    <property type="match status" value="3"/>
</dbReference>
<dbReference type="Pfam" id="PF08447">
    <property type="entry name" value="PAS_3"/>
    <property type="match status" value="2"/>
</dbReference>
<dbReference type="GO" id="GO:0000166">
    <property type="term" value="F:nucleotide binding"/>
    <property type="evidence" value="ECO:0007669"/>
    <property type="project" value="UniProtKB-KW"/>
</dbReference>
<evidence type="ECO:0000256" key="8">
    <source>
        <dbReference type="ARBA" id="ARBA00022692"/>
    </source>
</evidence>
<dbReference type="SUPFAM" id="SSF52172">
    <property type="entry name" value="CheY-like"/>
    <property type="match status" value="2"/>
</dbReference>
<dbReference type="InterPro" id="IPR000014">
    <property type="entry name" value="PAS"/>
</dbReference>
<dbReference type="EC" id="2.7.13.3" evidence="3"/>
<feature type="domain" description="PAS" evidence="20">
    <location>
        <begin position="520"/>
        <end position="591"/>
    </location>
</feature>
<evidence type="ECO:0000256" key="4">
    <source>
        <dbReference type="ARBA" id="ARBA00022475"/>
    </source>
</evidence>
<comment type="catalytic activity">
    <reaction evidence="1">
        <text>ATP + protein L-histidine = ADP + protein N-phospho-L-histidine.</text>
        <dbReference type="EC" id="2.7.13.3"/>
    </reaction>
</comment>
<feature type="region of interest" description="Disordered" evidence="18">
    <location>
        <begin position="111"/>
        <end position="131"/>
    </location>
</feature>
<dbReference type="Proteomes" id="UP000027318">
    <property type="component" value="Unassembled WGS sequence"/>
</dbReference>
<evidence type="ECO:0000256" key="9">
    <source>
        <dbReference type="ARBA" id="ARBA00022737"/>
    </source>
</evidence>
<dbReference type="InterPro" id="IPR035965">
    <property type="entry name" value="PAS-like_dom_sf"/>
</dbReference>
<dbReference type="PANTHER" id="PTHR43304">
    <property type="entry name" value="PHYTOCHROME-LIKE PROTEIN CPH1"/>
    <property type="match status" value="1"/>
</dbReference>
<evidence type="ECO:0000256" key="1">
    <source>
        <dbReference type="ARBA" id="ARBA00000085"/>
    </source>
</evidence>
<evidence type="ECO:0000256" key="17">
    <source>
        <dbReference type="SAM" id="Coils"/>
    </source>
</evidence>
<evidence type="ECO:0000256" key="11">
    <source>
        <dbReference type="ARBA" id="ARBA00022777"/>
    </source>
</evidence>
<evidence type="ECO:0000256" key="10">
    <source>
        <dbReference type="ARBA" id="ARBA00022741"/>
    </source>
</evidence>
<dbReference type="Gene3D" id="3.30.450.20">
    <property type="entry name" value="PAS domain"/>
    <property type="match status" value="4"/>
</dbReference>
<dbReference type="EMBL" id="JMSZ01000032">
    <property type="protein sequence ID" value="KDE39013.1"/>
    <property type="molecule type" value="Genomic_DNA"/>
</dbReference>
<dbReference type="PATRIC" id="fig|267850.7.peg.2110"/>
<gene>
    <name evidence="23" type="ORF">ADINL_2142</name>
</gene>
<evidence type="ECO:0000313" key="24">
    <source>
        <dbReference type="Proteomes" id="UP000027318"/>
    </source>
</evidence>
<dbReference type="InterPro" id="IPR013655">
    <property type="entry name" value="PAS_fold_3"/>
</dbReference>
<dbReference type="PROSITE" id="PS50113">
    <property type="entry name" value="PAC"/>
    <property type="match status" value="3"/>
</dbReference>
<dbReference type="Pfam" id="PF13426">
    <property type="entry name" value="PAS_9"/>
    <property type="match status" value="1"/>
</dbReference>
<comment type="subcellular location">
    <subcellularLocation>
        <location evidence="2">Cell inner membrane</location>
        <topology evidence="2">Multi-pass membrane protein</topology>
    </subcellularLocation>
</comment>
<dbReference type="Gene3D" id="3.40.50.2300">
    <property type="match status" value="2"/>
</dbReference>
<dbReference type="Pfam" id="PF01627">
    <property type="entry name" value="Hpt"/>
    <property type="match status" value="1"/>
</dbReference>
<dbReference type="SMART" id="SM00086">
    <property type="entry name" value="PAC"/>
    <property type="match status" value="4"/>
</dbReference>
<keyword evidence="14" id="KW-0472">Membrane</keyword>
<keyword evidence="13" id="KW-0902">Two-component regulatory system</keyword>
<keyword evidence="9" id="KW-0677">Repeat</keyword>
<keyword evidence="4" id="KW-1003">Cell membrane</keyword>
<dbReference type="FunFam" id="2.10.70.100:FF:000001">
    <property type="entry name" value="Sensory transduction histidine kinase"/>
    <property type="match status" value="1"/>
</dbReference>
<feature type="domain" description="PAC" evidence="21">
    <location>
        <begin position="471"/>
        <end position="523"/>
    </location>
</feature>
<evidence type="ECO:0000256" key="3">
    <source>
        <dbReference type="ARBA" id="ARBA00012438"/>
    </source>
</evidence>
<dbReference type="STRING" id="267850.ADINL_2142"/>
<dbReference type="SMART" id="SM00091">
    <property type="entry name" value="PAS"/>
    <property type="match status" value="4"/>
</dbReference>
<keyword evidence="7" id="KW-0808">Transferase</keyword>
<evidence type="ECO:0000259" key="21">
    <source>
        <dbReference type="PROSITE" id="PS50113"/>
    </source>
</evidence>
<keyword evidence="12" id="KW-1133">Transmembrane helix</keyword>
<dbReference type="Gene3D" id="2.10.70.100">
    <property type="match status" value="1"/>
</dbReference>
<dbReference type="Pfam" id="PF00072">
    <property type="entry name" value="Response_reg"/>
    <property type="match status" value="2"/>
</dbReference>